<evidence type="ECO:0008006" key="3">
    <source>
        <dbReference type="Google" id="ProtNLM"/>
    </source>
</evidence>
<keyword evidence="2" id="KW-1185">Reference proteome</keyword>
<dbReference type="Proteomes" id="UP001164439">
    <property type="component" value="Chromosome"/>
</dbReference>
<reference evidence="1" key="1">
    <citation type="submission" date="2022-12" db="EMBL/GenBank/DDBJ databases">
        <authorList>
            <person name="Ruckert C."/>
            <person name="Busche T."/>
            <person name="Kalinowski J."/>
            <person name="Wittmann C."/>
        </authorList>
    </citation>
    <scope>NUCLEOTIDE SEQUENCE</scope>
    <source>
        <strain evidence="1">DSM 40467</strain>
    </source>
</reference>
<sequence length="219" mass="22586">MRLITSSSAAGLGLLHARAWLLRSPEAPLLDGTGLAPDEAVRLGLTDAPPPPVGYAKLLADLGHPGTVPAGERLRELVGTRGFRSIGAVVDAVNVATLRYGGGVGLHRLDPADLDTDLVVTRAEGTERIVPAFSSKSRPIPAGDLVYGPTGEPFAWLGRRDCDAAGRQLTETGRLGVVVVLGCPGEDAGHTEAIGATIAGILARLRPDVTMTPLPTVAS</sequence>
<evidence type="ECO:0000313" key="1">
    <source>
        <dbReference type="EMBL" id="WAZ21795.1"/>
    </source>
</evidence>
<organism evidence="1 2">
    <name type="scientific">Streptomyces cinnabarinus</name>
    <dbReference type="NCBI Taxonomy" id="67287"/>
    <lineage>
        <taxon>Bacteria</taxon>
        <taxon>Bacillati</taxon>
        <taxon>Actinomycetota</taxon>
        <taxon>Actinomycetes</taxon>
        <taxon>Kitasatosporales</taxon>
        <taxon>Streptomycetaceae</taxon>
        <taxon>Streptomyces</taxon>
    </lineage>
</organism>
<dbReference type="SUPFAM" id="SSF56037">
    <property type="entry name" value="PheT/TilS domain"/>
    <property type="match status" value="1"/>
</dbReference>
<dbReference type="EMBL" id="CP114413">
    <property type="protein sequence ID" value="WAZ21795.1"/>
    <property type="molecule type" value="Genomic_DNA"/>
</dbReference>
<dbReference type="RefSeq" id="WP_269659433.1">
    <property type="nucleotide sequence ID" value="NZ_CP114413.1"/>
</dbReference>
<dbReference type="InterPro" id="IPR020825">
    <property type="entry name" value="Phe-tRNA_synthase-like_B3/B4"/>
</dbReference>
<evidence type="ECO:0000313" key="2">
    <source>
        <dbReference type="Proteomes" id="UP001164439"/>
    </source>
</evidence>
<accession>A0ABY7KBA9</accession>
<gene>
    <name evidence="1" type="ORF">STRCI_002994</name>
</gene>
<protein>
    <recommendedName>
        <fullName evidence="3">B3/B4 tRNA-binding domain-containing protein</fullName>
    </recommendedName>
</protein>
<name>A0ABY7KBA9_9ACTN</name>
<dbReference type="Gene3D" id="3.50.40.10">
    <property type="entry name" value="Phenylalanyl-trna Synthetase, Chain B, domain 3"/>
    <property type="match status" value="1"/>
</dbReference>
<proteinExistence type="predicted"/>